<keyword evidence="3" id="KW-1185">Reference proteome</keyword>
<gene>
    <name evidence="2" type="ORF">GCM10008171_00770</name>
</gene>
<accession>A0A9W6JFE6</accession>
<dbReference type="Proteomes" id="UP001143364">
    <property type="component" value="Unassembled WGS sequence"/>
</dbReference>
<evidence type="ECO:0000313" key="3">
    <source>
        <dbReference type="Proteomes" id="UP001143364"/>
    </source>
</evidence>
<organism evidence="2 3">
    <name type="scientific">Methylopila jiangsuensis</name>
    <dbReference type="NCBI Taxonomy" id="586230"/>
    <lineage>
        <taxon>Bacteria</taxon>
        <taxon>Pseudomonadati</taxon>
        <taxon>Pseudomonadota</taxon>
        <taxon>Alphaproteobacteria</taxon>
        <taxon>Hyphomicrobiales</taxon>
        <taxon>Methylopilaceae</taxon>
        <taxon>Methylopila</taxon>
    </lineage>
</organism>
<comment type="caution">
    <text evidence="2">The sequence shown here is derived from an EMBL/GenBank/DDBJ whole genome shotgun (WGS) entry which is preliminary data.</text>
</comment>
<dbReference type="EMBL" id="BSFK01000002">
    <property type="protein sequence ID" value="GLK74825.1"/>
    <property type="molecule type" value="Genomic_DNA"/>
</dbReference>
<name>A0A9W6JFE6_9HYPH</name>
<sequence>MSAFLGSMTMARFSKGLRAAAAALAALGALAPVAATSQAARPGEAGLMIGPMSGLPVPRFVSLKSAKVYVRQGPTKEHPVAFVYRRAGEPVEIIAEYDNWRRIRDSEGAEGWVWHSLLSGRRTALVTPWAKDQSAMPIHVRAGAHERLSARLEPKVLVTVRACDSQWCRVEGEGFEGFIEQNRLWGVYPGERFD</sequence>
<feature type="signal peptide" evidence="1">
    <location>
        <begin position="1"/>
        <end position="34"/>
    </location>
</feature>
<evidence type="ECO:0000256" key="1">
    <source>
        <dbReference type="SAM" id="SignalP"/>
    </source>
</evidence>
<feature type="chain" id="PRO_5040729067" description="SH3-like domain-containing protein" evidence="1">
    <location>
        <begin position="35"/>
        <end position="194"/>
    </location>
</feature>
<proteinExistence type="predicted"/>
<keyword evidence="1" id="KW-0732">Signal</keyword>
<protein>
    <recommendedName>
        <fullName evidence="4">SH3-like domain-containing protein</fullName>
    </recommendedName>
</protein>
<dbReference type="InterPro" id="IPR010466">
    <property type="entry name" value="DUF1058"/>
</dbReference>
<reference evidence="2" key="2">
    <citation type="submission" date="2023-01" db="EMBL/GenBank/DDBJ databases">
        <authorList>
            <person name="Sun Q."/>
            <person name="Evtushenko L."/>
        </authorList>
    </citation>
    <scope>NUCLEOTIDE SEQUENCE</scope>
    <source>
        <strain evidence="2">VKM B-2555</strain>
    </source>
</reference>
<evidence type="ECO:0000313" key="2">
    <source>
        <dbReference type="EMBL" id="GLK74825.1"/>
    </source>
</evidence>
<dbReference type="AlphaFoldDB" id="A0A9W6JFE6"/>
<dbReference type="Pfam" id="PF06347">
    <property type="entry name" value="SH3_4"/>
    <property type="match status" value="2"/>
</dbReference>
<reference evidence="2" key="1">
    <citation type="journal article" date="2014" name="Int. J. Syst. Evol. Microbiol.">
        <title>Complete genome sequence of Corynebacterium casei LMG S-19264T (=DSM 44701T), isolated from a smear-ripened cheese.</title>
        <authorList>
            <consortium name="US DOE Joint Genome Institute (JGI-PGF)"/>
            <person name="Walter F."/>
            <person name="Albersmeier A."/>
            <person name="Kalinowski J."/>
            <person name="Ruckert C."/>
        </authorList>
    </citation>
    <scope>NUCLEOTIDE SEQUENCE</scope>
    <source>
        <strain evidence="2">VKM B-2555</strain>
    </source>
</reference>
<dbReference type="Gene3D" id="2.30.30.40">
    <property type="entry name" value="SH3 Domains"/>
    <property type="match status" value="1"/>
</dbReference>
<evidence type="ECO:0008006" key="4">
    <source>
        <dbReference type="Google" id="ProtNLM"/>
    </source>
</evidence>